<dbReference type="EMBL" id="OIVN01000302">
    <property type="protein sequence ID" value="SPC77958.1"/>
    <property type="molecule type" value="Genomic_DNA"/>
</dbReference>
<dbReference type="AlphaFoldDB" id="A0A2N9ESX2"/>
<gene>
    <name evidence="2" type="ORF">FSB_LOCUS5840</name>
</gene>
<name>A0A2N9ESX2_FAGSY</name>
<protein>
    <submittedName>
        <fullName evidence="2">Uncharacterized protein</fullName>
    </submittedName>
</protein>
<feature type="region of interest" description="Disordered" evidence="1">
    <location>
        <begin position="16"/>
        <end position="54"/>
    </location>
</feature>
<organism evidence="2">
    <name type="scientific">Fagus sylvatica</name>
    <name type="common">Beechnut</name>
    <dbReference type="NCBI Taxonomy" id="28930"/>
    <lineage>
        <taxon>Eukaryota</taxon>
        <taxon>Viridiplantae</taxon>
        <taxon>Streptophyta</taxon>
        <taxon>Embryophyta</taxon>
        <taxon>Tracheophyta</taxon>
        <taxon>Spermatophyta</taxon>
        <taxon>Magnoliopsida</taxon>
        <taxon>eudicotyledons</taxon>
        <taxon>Gunneridae</taxon>
        <taxon>Pentapetalae</taxon>
        <taxon>rosids</taxon>
        <taxon>fabids</taxon>
        <taxon>Fagales</taxon>
        <taxon>Fagaceae</taxon>
        <taxon>Fagus</taxon>
    </lineage>
</organism>
<evidence type="ECO:0000313" key="2">
    <source>
        <dbReference type="EMBL" id="SPC77958.1"/>
    </source>
</evidence>
<accession>A0A2N9ESX2</accession>
<feature type="compositionally biased region" description="Low complexity" evidence="1">
    <location>
        <begin position="35"/>
        <end position="46"/>
    </location>
</feature>
<sequence length="54" mass="5466">MLSGGGAVIAIVDLMDRPEPPDLREQVLLHEESASRGLGSGRSAPSVPGGPQSA</sequence>
<proteinExistence type="predicted"/>
<evidence type="ECO:0000256" key="1">
    <source>
        <dbReference type="SAM" id="MobiDB-lite"/>
    </source>
</evidence>
<reference evidence="2" key="1">
    <citation type="submission" date="2018-02" db="EMBL/GenBank/DDBJ databases">
        <authorList>
            <person name="Cohen D.B."/>
            <person name="Kent A.D."/>
        </authorList>
    </citation>
    <scope>NUCLEOTIDE SEQUENCE</scope>
</reference>
<feature type="compositionally biased region" description="Basic and acidic residues" evidence="1">
    <location>
        <begin position="16"/>
        <end position="34"/>
    </location>
</feature>